<dbReference type="OrthoDB" id="686549at2759"/>
<dbReference type="EMBL" id="CM009752">
    <property type="protein sequence ID" value="PUZ62029.1"/>
    <property type="molecule type" value="Genomic_DNA"/>
</dbReference>
<proteinExistence type="predicted"/>
<organism evidence="1 2">
    <name type="scientific">Panicum hallii var. hallii</name>
    <dbReference type="NCBI Taxonomy" id="1504633"/>
    <lineage>
        <taxon>Eukaryota</taxon>
        <taxon>Viridiplantae</taxon>
        <taxon>Streptophyta</taxon>
        <taxon>Embryophyta</taxon>
        <taxon>Tracheophyta</taxon>
        <taxon>Spermatophyta</taxon>
        <taxon>Magnoliopsida</taxon>
        <taxon>Liliopsida</taxon>
        <taxon>Poales</taxon>
        <taxon>Poaceae</taxon>
        <taxon>PACMAD clade</taxon>
        <taxon>Panicoideae</taxon>
        <taxon>Panicodae</taxon>
        <taxon>Paniceae</taxon>
        <taxon>Panicinae</taxon>
        <taxon>Panicum</taxon>
        <taxon>Panicum sect. Panicum</taxon>
    </lineage>
</organism>
<reference evidence="1 2" key="1">
    <citation type="submission" date="2018-04" db="EMBL/GenBank/DDBJ databases">
        <title>WGS assembly of Panicum hallii var. hallii HAL2.</title>
        <authorList>
            <person name="Lovell J."/>
            <person name="Jenkins J."/>
            <person name="Lowry D."/>
            <person name="Mamidi S."/>
            <person name="Sreedasyam A."/>
            <person name="Weng X."/>
            <person name="Barry K."/>
            <person name="Bonette J."/>
            <person name="Campitelli B."/>
            <person name="Daum C."/>
            <person name="Gordon S."/>
            <person name="Gould B."/>
            <person name="Lipzen A."/>
            <person name="MacQueen A."/>
            <person name="Palacio-Mejia J."/>
            <person name="Plott C."/>
            <person name="Shakirov E."/>
            <person name="Shu S."/>
            <person name="Yoshinaga Y."/>
            <person name="Zane M."/>
            <person name="Rokhsar D."/>
            <person name="Grimwood J."/>
            <person name="Schmutz J."/>
            <person name="Juenger T."/>
        </authorList>
    </citation>
    <scope>NUCLEOTIDE SEQUENCE [LARGE SCALE GENOMIC DNA]</scope>
    <source>
        <strain evidence="2">cv. HAL2</strain>
    </source>
</reference>
<accession>A0A2T7E2F1</accession>
<dbReference type="PANTHER" id="PTHR33127">
    <property type="entry name" value="TRANSMEMBRANE PROTEIN"/>
    <property type="match status" value="1"/>
</dbReference>
<evidence type="ECO:0008006" key="3">
    <source>
        <dbReference type="Google" id="ProtNLM"/>
    </source>
</evidence>
<dbReference type="Proteomes" id="UP000244336">
    <property type="component" value="Chromosome 4"/>
</dbReference>
<dbReference type="Gramene" id="PUZ62029">
    <property type="protein sequence ID" value="PUZ62029"/>
    <property type="gene ID" value="GQ55_4G325900"/>
</dbReference>
<dbReference type="STRING" id="1504633.A0A2T7E2F1"/>
<name>A0A2T7E2F1_9POAL</name>
<evidence type="ECO:0000313" key="2">
    <source>
        <dbReference type="Proteomes" id="UP000244336"/>
    </source>
</evidence>
<keyword evidence="2" id="KW-1185">Reference proteome</keyword>
<evidence type="ECO:0000313" key="1">
    <source>
        <dbReference type="EMBL" id="PUZ62029.1"/>
    </source>
</evidence>
<gene>
    <name evidence="1" type="ORF">GQ55_4G325900</name>
</gene>
<protein>
    <recommendedName>
        <fullName evidence="3">DUF295 domain-containing protein</fullName>
    </recommendedName>
</protein>
<sequence length="284" mass="31545">MDTTPSSHGGVRAPYPALKHAAGSDDPVFFNVSAKKAIITDITGELENSNYCATLQGWVLVRDTAAPSTYVLDPHDHRRRIHLSHLSEDDLPPVCTCLLSDHPDPADPRKRHYRCHIGSGAGGGEWVKHEYDIETLDLPDLGEGCKEKLVICSITVCDGRFYFNGSFDELSPMTLLSSKEFLVESGRELFMVSLLSPSDPAWSTGQKWHEAEDIGGRASQLSPWYFGASCPATECGLEANCFYVPYEGTKRLMVFNVKDRTMKMQDLDEAPISKQALWMLPTYP</sequence>
<dbReference type="AlphaFoldDB" id="A0A2T7E2F1"/>
<dbReference type="PANTHER" id="PTHR33127:SF96">
    <property type="entry name" value="DUF295 DOMAIN-CONTAINING PROTEIN"/>
    <property type="match status" value="1"/>
</dbReference>